<dbReference type="Pfam" id="PF24116">
    <property type="entry name" value="DUF7390"/>
    <property type="match status" value="1"/>
</dbReference>
<accession>A0A2R2YAV9</accession>
<dbReference type="EMBL" id="MF893340">
    <property type="protein sequence ID" value="ATN92914.1"/>
    <property type="molecule type" value="Genomic_DNA"/>
</dbReference>
<keyword evidence="3" id="KW-1185">Reference proteome</keyword>
<feature type="domain" description="DUF7390" evidence="1">
    <location>
        <begin position="15"/>
        <end position="136"/>
    </location>
</feature>
<dbReference type="InterPro" id="IPR055814">
    <property type="entry name" value="DUF7390"/>
</dbReference>
<dbReference type="Proteomes" id="UP000244827">
    <property type="component" value="Segment"/>
</dbReference>
<evidence type="ECO:0000313" key="2">
    <source>
        <dbReference type="EMBL" id="ATN92914.1"/>
    </source>
</evidence>
<reference evidence="2 3" key="1">
    <citation type="journal article" date="2018" name="Arch. Virol.">
        <title>Genomic characterization and phylogenetic analysis of the novel Pseudomonas phage PPSC2.</title>
        <authorList>
            <person name="Wu X."/>
            <person name="Wu Y."/>
            <person name="Tang Y."/>
            <person name="Gan B."/>
        </authorList>
    </citation>
    <scope>NUCLEOTIDE SEQUENCE [LARGE SCALE GENOMIC DNA]</scope>
</reference>
<sequence length="148" mass="16530">MITNKEKQMSDKDFQVLDTAVVQVRSVLNFMYTLGYTLDKESGSGRFVTDLKELQGNRYISAGNAVRIHNSKLEDWLVFHNEDESVIVVVPRGVGFQVGLSPLAVRLAYASKLVDQVKFSVTRNGNIVLQDSMVKPANKIVLELVEQA</sequence>
<proteinExistence type="predicted"/>
<gene>
    <name evidence="2" type="ORF">PPSC2_151</name>
</gene>
<protein>
    <recommendedName>
        <fullName evidence="1">DUF7390 domain-containing protein</fullName>
    </recommendedName>
</protein>
<evidence type="ECO:0000313" key="3">
    <source>
        <dbReference type="Proteomes" id="UP000244827"/>
    </source>
</evidence>
<name>A0A2R2YAV9_9CAUD</name>
<organism evidence="2 3">
    <name type="scientific">Pseudomonas phage PPSC2</name>
    <dbReference type="NCBI Taxonomy" id="2041350"/>
    <lineage>
        <taxon>Viruses</taxon>
        <taxon>Duplodnaviria</taxon>
        <taxon>Heunggongvirae</taxon>
        <taxon>Uroviricota</taxon>
        <taxon>Caudoviricetes</taxon>
        <taxon>Vandenendeviridae</taxon>
        <taxon>Gorskivirinae</taxon>
        <taxon>Shenlongvirus</taxon>
        <taxon>Shenlongvirus PPSC2</taxon>
    </lineage>
</organism>
<evidence type="ECO:0000259" key="1">
    <source>
        <dbReference type="Pfam" id="PF24116"/>
    </source>
</evidence>